<feature type="compositionally biased region" description="Basic and acidic residues" evidence="1">
    <location>
        <begin position="168"/>
        <end position="201"/>
    </location>
</feature>
<dbReference type="InterPro" id="IPR056599">
    <property type="entry name" value="AAA_lid_fung"/>
</dbReference>
<dbReference type="PANTHER" id="PTHR46411:SF2">
    <property type="entry name" value="AAA+ ATPASE DOMAIN-CONTAINING PROTEIN"/>
    <property type="match status" value="1"/>
</dbReference>
<dbReference type="Pfam" id="PF23232">
    <property type="entry name" value="AAA_lid_13"/>
    <property type="match status" value="1"/>
</dbReference>
<feature type="compositionally biased region" description="Acidic residues" evidence="1">
    <location>
        <begin position="231"/>
        <end position="244"/>
    </location>
</feature>
<accession>A0AAE0D029</accession>
<dbReference type="Proteomes" id="UP001281614">
    <property type="component" value="Unassembled WGS sequence"/>
</dbReference>
<evidence type="ECO:0000313" key="3">
    <source>
        <dbReference type="EMBL" id="KAK2733189.1"/>
    </source>
</evidence>
<evidence type="ECO:0000256" key="1">
    <source>
        <dbReference type="SAM" id="MobiDB-lite"/>
    </source>
</evidence>
<dbReference type="PANTHER" id="PTHR46411">
    <property type="entry name" value="FAMILY ATPASE, PUTATIVE-RELATED"/>
    <property type="match status" value="1"/>
</dbReference>
<protein>
    <recommendedName>
        <fullName evidence="2">AAA+ ATPase lid domain-containing protein</fullName>
    </recommendedName>
</protein>
<dbReference type="EMBL" id="VYYT01000511">
    <property type="protein sequence ID" value="KAK2733189.1"/>
    <property type="molecule type" value="Genomic_DNA"/>
</dbReference>
<gene>
    <name evidence="3" type="ORF">CKAH01_19017</name>
</gene>
<reference evidence="3" key="1">
    <citation type="submission" date="2023-02" db="EMBL/GenBank/DDBJ databases">
        <title>Colletotrichum kahawae CIFC_Que2 genome sequencing and assembly.</title>
        <authorList>
            <person name="Baroncelli R."/>
        </authorList>
    </citation>
    <scope>NUCLEOTIDE SEQUENCE</scope>
    <source>
        <strain evidence="3">CIFC_Que2</strain>
    </source>
</reference>
<proteinExistence type="predicted"/>
<sequence>MESYQVKYYPGILFLTSNREGLIDEAFKSRIHVALRYKAIDAAGTKKIWENILAKIEMDNAEKVIKVRFNKSELLEWAEGHFEDVKDKKSGGLSTATWNGRQNRNAFQTAIAIASFERVKYLRDKNVVGEFEDYLVKCRGDNADRASKSSWRKDSHEPGAPRLSAYPKPKELFRRSEDNSRKGRGEDFADIRGIKGKKPESSDSDDERQDGNKGSKNAAKSKGWGKQKDDESSDDSESESSDEE</sequence>
<organism evidence="3 4">
    <name type="scientific">Colletotrichum kahawae</name>
    <name type="common">Coffee berry disease fungus</name>
    <dbReference type="NCBI Taxonomy" id="34407"/>
    <lineage>
        <taxon>Eukaryota</taxon>
        <taxon>Fungi</taxon>
        <taxon>Dikarya</taxon>
        <taxon>Ascomycota</taxon>
        <taxon>Pezizomycotina</taxon>
        <taxon>Sordariomycetes</taxon>
        <taxon>Hypocreomycetidae</taxon>
        <taxon>Glomerellales</taxon>
        <taxon>Glomerellaceae</taxon>
        <taxon>Colletotrichum</taxon>
        <taxon>Colletotrichum gloeosporioides species complex</taxon>
    </lineage>
</organism>
<feature type="domain" description="AAA+ ATPase lid" evidence="2">
    <location>
        <begin position="43"/>
        <end position="120"/>
    </location>
</feature>
<feature type="compositionally biased region" description="Basic and acidic residues" evidence="1">
    <location>
        <begin position="145"/>
        <end position="159"/>
    </location>
</feature>
<dbReference type="SUPFAM" id="SSF52540">
    <property type="entry name" value="P-loop containing nucleoside triphosphate hydrolases"/>
    <property type="match status" value="1"/>
</dbReference>
<dbReference type="InterPro" id="IPR027417">
    <property type="entry name" value="P-loop_NTPase"/>
</dbReference>
<evidence type="ECO:0000259" key="2">
    <source>
        <dbReference type="Pfam" id="PF23232"/>
    </source>
</evidence>
<evidence type="ECO:0000313" key="4">
    <source>
        <dbReference type="Proteomes" id="UP001281614"/>
    </source>
</evidence>
<keyword evidence="4" id="KW-1185">Reference proteome</keyword>
<name>A0AAE0D029_COLKA</name>
<feature type="region of interest" description="Disordered" evidence="1">
    <location>
        <begin position="145"/>
        <end position="244"/>
    </location>
</feature>
<dbReference type="AlphaFoldDB" id="A0AAE0D029"/>
<comment type="caution">
    <text evidence="3">The sequence shown here is derived from an EMBL/GenBank/DDBJ whole genome shotgun (WGS) entry which is preliminary data.</text>
</comment>